<keyword evidence="2" id="KW-0963">Cytoplasm</keyword>
<dbReference type="CDD" id="cd04877">
    <property type="entry name" value="ACT_TyrR"/>
    <property type="match status" value="1"/>
</dbReference>
<dbReference type="GO" id="GO:0005524">
    <property type="term" value="F:ATP binding"/>
    <property type="evidence" value="ECO:0007669"/>
    <property type="project" value="UniProtKB-KW"/>
</dbReference>
<dbReference type="PANTHER" id="PTHR32071">
    <property type="entry name" value="TRANSCRIPTIONAL REGULATORY PROTEIN"/>
    <property type="match status" value="1"/>
</dbReference>
<keyword evidence="8 14" id="KW-0238">DNA-binding</keyword>
<keyword evidence="6" id="KW-0067">ATP-binding</keyword>
<dbReference type="SMART" id="SM00091">
    <property type="entry name" value="PAS"/>
    <property type="match status" value="1"/>
</dbReference>
<dbReference type="FunFam" id="3.40.50.300:FF:000006">
    <property type="entry name" value="DNA-binding transcriptional regulator NtrC"/>
    <property type="match status" value="1"/>
</dbReference>
<evidence type="ECO:0000256" key="9">
    <source>
        <dbReference type="ARBA" id="ARBA00023159"/>
    </source>
</evidence>
<dbReference type="InterPro" id="IPR025662">
    <property type="entry name" value="Sigma_54_int_dom_ATP-bd_1"/>
</dbReference>
<feature type="domain" description="ACT" evidence="13">
    <location>
        <begin position="2"/>
        <end position="72"/>
    </location>
</feature>
<keyword evidence="4" id="KW-0547">Nucleotide-binding</keyword>
<keyword evidence="10" id="KW-0804">Transcription</keyword>
<dbReference type="Proteomes" id="UP000192769">
    <property type="component" value="Unassembled WGS sequence"/>
</dbReference>
<dbReference type="SUPFAM" id="SSF55021">
    <property type="entry name" value="ACT-like"/>
    <property type="match status" value="1"/>
</dbReference>
<feature type="domain" description="Sigma-54 factor interaction" evidence="12">
    <location>
        <begin position="207"/>
        <end position="436"/>
    </location>
</feature>
<evidence type="ECO:0000259" key="13">
    <source>
        <dbReference type="PROSITE" id="PS51671"/>
    </source>
</evidence>
<proteinExistence type="predicted"/>
<dbReference type="InterPro" id="IPR025944">
    <property type="entry name" value="Sigma_54_int_dom_CS"/>
</dbReference>
<evidence type="ECO:0000259" key="12">
    <source>
        <dbReference type="PROSITE" id="PS50045"/>
    </source>
</evidence>
<dbReference type="InterPro" id="IPR045865">
    <property type="entry name" value="ACT-like_dom_sf"/>
</dbReference>
<dbReference type="AlphaFoldDB" id="A0A1V9DLS6"/>
<dbReference type="InterPro" id="IPR009057">
    <property type="entry name" value="Homeodomain-like_sf"/>
</dbReference>
<dbReference type="InterPro" id="IPR027417">
    <property type="entry name" value="P-loop_NTPase"/>
</dbReference>
<sequence length="526" mass="59112">MRLEVFCQDRIGLARELLDLLVARNIDLRGIEIAALGRIYLNFSALEFDQFSSLMAEIRRTPGVTDVRTVAYMPSEREHRALSALLVAMPEPVFSIDLKSKVELANPAAQNLFDLDEQKIRNHSAGNLISGFNFQRWLESDRVEAQAQHVVIDGRDFLMEAHPVYLTADEGAGDQPVGAMVMLKSTARMGRQLQNLVVTDESEFDHIIAVTPKMRQVIDQARKLAMHDAPLLIVGDTGTGKDMLARACHLRSARGKKPFLALNCASLPDDVAESELFGHAAGAYPNALEGKKGFFEQASGGSVLLDEIGEMSPRMQTKLLRFLNDGTFRRVGEEHEVHVDVRVICATQKNLIELVQRGEFREDLFYRLNVLTLHLPPLRERPQDILPLTEMFVARFADEQGIPRPRLSPQLNGFLTRYSWPGNVRQLKNALYRALTQLEGYELRPQDIVLPEQALDASLAEEAMEGTLDEITSRFERSVLTRLYLSYPSTRKLAKRLGVSHTAIANKLREYGLGQKRGEREEKNGG</sequence>
<keyword evidence="5" id="KW-0058">Aromatic hydrocarbons catabolism</keyword>
<dbReference type="InterPro" id="IPR002078">
    <property type="entry name" value="Sigma_54_int"/>
</dbReference>
<accession>A0A1V9DLS6</accession>
<gene>
    <name evidence="14" type="ORF">B2J69_08335</name>
</gene>
<organism evidence="14 15">
    <name type="scientific">Pantoea latae</name>
    <dbReference type="NCBI Taxonomy" id="1964541"/>
    <lineage>
        <taxon>Bacteria</taxon>
        <taxon>Pseudomonadati</taxon>
        <taxon>Pseudomonadota</taxon>
        <taxon>Gammaproteobacteria</taxon>
        <taxon>Enterobacterales</taxon>
        <taxon>Erwiniaceae</taxon>
        <taxon>Pantoea</taxon>
    </lineage>
</organism>
<dbReference type="PROSITE" id="PS51671">
    <property type="entry name" value="ACT"/>
    <property type="match status" value="1"/>
</dbReference>
<dbReference type="RefSeq" id="WP_081138220.1">
    <property type="nucleotide sequence ID" value="NZ_MWUE01000011.1"/>
</dbReference>
<comment type="subcellular location">
    <subcellularLocation>
        <location evidence="1">Cytoplasm</location>
    </subcellularLocation>
</comment>
<evidence type="ECO:0000256" key="3">
    <source>
        <dbReference type="ARBA" id="ARBA00022491"/>
    </source>
</evidence>
<dbReference type="GO" id="GO:0005737">
    <property type="term" value="C:cytoplasm"/>
    <property type="evidence" value="ECO:0007669"/>
    <property type="project" value="UniProtKB-SubCell"/>
</dbReference>
<evidence type="ECO:0000256" key="5">
    <source>
        <dbReference type="ARBA" id="ARBA00022797"/>
    </source>
</evidence>
<dbReference type="EMBL" id="MWUE01000011">
    <property type="protein sequence ID" value="OQP34806.1"/>
    <property type="molecule type" value="Genomic_DNA"/>
</dbReference>
<evidence type="ECO:0000256" key="10">
    <source>
        <dbReference type="ARBA" id="ARBA00023163"/>
    </source>
</evidence>
<dbReference type="PANTHER" id="PTHR32071:SF3">
    <property type="entry name" value="HTH-TYPE TRANSCRIPTIONAL REGULATORY PROTEIN TYRR"/>
    <property type="match status" value="1"/>
</dbReference>
<dbReference type="SUPFAM" id="SSF46689">
    <property type="entry name" value="Homeodomain-like"/>
    <property type="match status" value="1"/>
</dbReference>
<keyword evidence="9" id="KW-0010">Activator</keyword>
<evidence type="ECO:0000313" key="15">
    <source>
        <dbReference type="Proteomes" id="UP000192769"/>
    </source>
</evidence>
<dbReference type="Gene3D" id="3.30.70.260">
    <property type="match status" value="1"/>
</dbReference>
<dbReference type="NCBIfam" id="NF008085">
    <property type="entry name" value="PRK10820.1"/>
    <property type="match status" value="1"/>
</dbReference>
<dbReference type="NCBIfam" id="TIGR04381">
    <property type="entry name" value="HTH_TypR"/>
    <property type="match status" value="1"/>
</dbReference>
<dbReference type="PROSITE" id="PS50045">
    <property type="entry name" value="SIGMA54_INTERACT_4"/>
    <property type="match status" value="1"/>
</dbReference>
<reference evidence="14 15" key="1">
    <citation type="submission" date="2017-02" db="EMBL/GenBank/DDBJ databases">
        <title>Whole genome shotgun sequence of Pantoea agglomerans strain AS1 isolated from a cycad, Zamia floridana in Central Florida, USA.</title>
        <authorList>
            <person name="Lata P."/>
            <person name="Govindarajan S."/>
            <person name="Qi F."/>
            <person name="Li J.-L."/>
            <person name="Maurya S.K."/>
            <person name="Sahoo M.K."/>
        </authorList>
    </citation>
    <scope>NUCLEOTIDE SEQUENCE [LARGE SCALE GENOMIC DNA]</scope>
    <source>
        <strain evidence="14 15">AS1</strain>
    </source>
</reference>
<dbReference type="InterPro" id="IPR035965">
    <property type="entry name" value="PAS-like_dom_sf"/>
</dbReference>
<dbReference type="Pfam" id="PF00158">
    <property type="entry name" value="Sigma54_activat"/>
    <property type="match status" value="1"/>
</dbReference>
<evidence type="ECO:0000256" key="8">
    <source>
        <dbReference type="ARBA" id="ARBA00023125"/>
    </source>
</evidence>
<dbReference type="SMART" id="SM00382">
    <property type="entry name" value="AAA"/>
    <property type="match status" value="1"/>
</dbReference>
<dbReference type="PROSITE" id="PS00688">
    <property type="entry name" value="SIGMA54_INTERACT_3"/>
    <property type="match status" value="1"/>
</dbReference>
<evidence type="ECO:0000256" key="11">
    <source>
        <dbReference type="ARBA" id="ARBA00029500"/>
    </source>
</evidence>
<dbReference type="Pfam" id="PF25601">
    <property type="entry name" value="AAA_lid_14"/>
    <property type="match status" value="1"/>
</dbReference>
<name>A0A1V9DLS6_9GAMM</name>
<dbReference type="CDD" id="cd00009">
    <property type="entry name" value="AAA"/>
    <property type="match status" value="1"/>
</dbReference>
<keyword evidence="3" id="KW-0678">Repressor</keyword>
<dbReference type="Gene3D" id="1.10.10.60">
    <property type="entry name" value="Homeodomain-like"/>
    <property type="match status" value="1"/>
</dbReference>
<dbReference type="InterPro" id="IPR058031">
    <property type="entry name" value="AAA_lid_NorR"/>
</dbReference>
<evidence type="ECO:0000256" key="6">
    <source>
        <dbReference type="ARBA" id="ARBA00022840"/>
    </source>
</evidence>
<evidence type="ECO:0000256" key="2">
    <source>
        <dbReference type="ARBA" id="ARBA00022490"/>
    </source>
</evidence>
<evidence type="ECO:0000256" key="7">
    <source>
        <dbReference type="ARBA" id="ARBA00023015"/>
    </source>
</evidence>
<dbReference type="Gene3D" id="3.40.50.300">
    <property type="entry name" value="P-loop containing nucleotide triphosphate hydrolases"/>
    <property type="match status" value="1"/>
</dbReference>
<dbReference type="InterPro" id="IPR000014">
    <property type="entry name" value="PAS"/>
</dbReference>
<dbReference type="PROSITE" id="PS00675">
    <property type="entry name" value="SIGMA54_INTERACT_1"/>
    <property type="match status" value="1"/>
</dbReference>
<evidence type="ECO:0000256" key="1">
    <source>
        <dbReference type="ARBA" id="ARBA00004496"/>
    </source>
</evidence>
<protein>
    <recommendedName>
        <fullName evidence="11">HTH-type transcriptional regulatory protein TyrR</fullName>
    </recommendedName>
</protein>
<dbReference type="InterPro" id="IPR025943">
    <property type="entry name" value="Sigma_54_int_dom_ATP-bd_2"/>
</dbReference>
<dbReference type="GO" id="GO:0006355">
    <property type="term" value="P:regulation of DNA-templated transcription"/>
    <property type="evidence" value="ECO:0007669"/>
    <property type="project" value="InterPro"/>
</dbReference>
<evidence type="ECO:0000256" key="4">
    <source>
        <dbReference type="ARBA" id="ARBA00022741"/>
    </source>
</evidence>
<dbReference type="InterPro" id="IPR003593">
    <property type="entry name" value="AAA+_ATPase"/>
</dbReference>
<dbReference type="Pfam" id="PF18024">
    <property type="entry name" value="HTH_50"/>
    <property type="match status" value="1"/>
</dbReference>
<comment type="caution">
    <text evidence="14">The sequence shown here is derived from an EMBL/GenBank/DDBJ whole genome shotgun (WGS) entry which is preliminary data.</text>
</comment>
<dbReference type="PROSITE" id="PS00676">
    <property type="entry name" value="SIGMA54_INTERACT_2"/>
    <property type="match status" value="1"/>
</dbReference>
<dbReference type="InterPro" id="IPR030828">
    <property type="entry name" value="HTH_TyrR"/>
</dbReference>
<keyword evidence="15" id="KW-1185">Reference proteome</keyword>
<dbReference type="Gene3D" id="1.10.8.60">
    <property type="match status" value="1"/>
</dbReference>
<dbReference type="GO" id="GO:0003677">
    <property type="term" value="F:DNA binding"/>
    <property type="evidence" value="ECO:0007669"/>
    <property type="project" value="UniProtKB-KW"/>
</dbReference>
<keyword evidence="7" id="KW-0805">Transcription regulation</keyword>
<dbReference type="SUPFAM" id="SSF52540">
    <property type="entry name" value="P-loop containing nucleoside triphosphate hydrolases"/>
    <property type="match status" value="1"/>
</dbReference>
<dbReference type="Gene3D" id="3.30.450.20">
    <property type="entry name" value="PAS domain"/>
    <property type="match status" value="1"/>
</dbReference>
<dbReference type="CDD" id="cd00130">
    <property type="entry name" value="PAS"/>
    <property type="match status" value="1"/>
</dbReference>
<dbReference type="OrthoDB" id="9804019at2"/>
<dbReference type="InterPro" id="IPR002912">
    <property type="entry name" value="ACT_dom"/>
</dbReference>
<dbReference type="SUPFAM" id="SSF55785">
    <property type="entry name" value="PYP-like sensor domain (PAS domain)"/>
    <property type="match status" value="1"/>
</dbReference>
<dbReference type="FunFam" id="1.10.10.60:FF:000112">
    <property type="entry name" value="TyrR family transcriptional regulator"/>
    <property type="match status" value="1"/>
</dbReference>
<evidence type="ECO:0000313" key="14">
    <source>
        <dbReference type="EMBL" id="OQP34806.1"/>
    </source>
</evidence>